<dbReference type="SMART" id="SM00091">
    <property type="entry name" value="PAS"/>
    <property type="match status" value="2"/>
</dbReference>
<evidence type="ECO:0000256" key="2">
    <source>
        <dbReference type="ARBA" id="ARBA00012438"/>
    </source>
</evidence>
<comment type="caution">
    <text evidence="12">The sequence shown here is derived from an EMBL/GenBank/DDBJ whole genome shotgun (WGS) entry which is preliminary data.</text>
</comment>
<dbReference type="SMART" id="SM00387">
    <property type="entry name" value="HATPase_c"/>
    <property type="match status" value="1"/>
</dbReference>
<dbReference type="InterPro" id="IPR011006">
    <property type="entry name" value="CheY-like_superfamily"/>
</dbReference>
<evidence type="ECO:0000256" key="7">
    <source>
        <dbReference type="SAM" id="Coils"/>
    </source>
</evidence>
<feature type="domain" description="Response regulatory" evidence="9">
    <location>
        <begin position="698"/>
        <end position="814"/>
    </location>
</feature>
<evidence type="ECO:0000256" key="5">
    <source>
        <dbReference type="ARBA" id="ARBA00022777"/>
    </source>
</evidence>
<dbReference type="InterPro" id="IPR003594">
    <property type="entry name" value="HATPase_dom"/>
</dbReference>
<evidence type="ECO:0000259" key="8">
    <source>
        <dbReference type="PROSITE" id="PS50109"/>
    </source>
</evidence>
<dbReference type="PROSITE" id="PS50109">
    <property type="entry name" value="HIS_KIN"/>
    <property type="match status" value="1"/>
</dbReference>
<dbReference type="PANTHER" id="PTHR43047">
    <property type="entry name" value="TWO-COMPONENT HISTIDINE PROTEIN KINASE"/>
    <property type="match status" value="1"/>
</dbReference>
<dbReference type="SMART" id="SM00086">
    <property type="entry name" value="PAC"/>
    <property type="match status" value="3"/>
</dbReference>
<feature type="modified residue" description="4-aspartylphosphate" evidence="6">
    <location>
        <position position="747"/>
    </location>
</feature>
<evidence type="ECO:0000256" key="3">
    <source>
        <dbReference type="ARBA" id="ARBA00022553"/>
    </source>
</evidence>
<dbReference type="Pfam" id="PF00512">
    <property type="entry name" value="HisKA"/>
    <property type="match status" value="1"/>
</dbReference>
<evidence type="ECO:0000259" key="11">
    <source>
        <dbReference type="PROSITE" id="PS50113"/>
    </source>
</evidence>
<keyword evidence="13" id="KW-1185">Reference proteome</keyword>
<dbReference type="PRINTS" id="PR00344">
    <property type="entry name" value="BCTRLSENSOR"/>
</dbReference>
<dbReference type="Pfam" id="PF00072">
    <property type="entry name" value="Response_reg"/>
    <property type="match status" value="1"/>
</dbReference>
<evidence type="ECO:0000256" key="1">
    <source>
        <dbReference type="ARBA" id="ARBA00000085"/>
    </source>
</evidence>
<evidence type="ECO:0000256" key="6">
    <source>
        <dbReference type="PROSITE-ProRule" id="PRU00169"/>
    </source>
</evidence>
<dbReference type="EMBL" id="JARRAG010000002">
    <property type="protein sequence ID" value="MDG3004778.1"/>
    <property type="molecule type" value="Genomic_DNA"/>
</dbReference>
<keyword evidence="7" id="KW-0175">Coiled coil</keyword>
<dbReference type="InterPro" id="IPR000014">
    <property type="entry name" value="PAS"/>
</dbReference>
<dbReference type="CDD" id="cd00075">
    <property type="entry name" value="HATPase"/>
    <property type="match status" value="1"/>
</dbReference>
<dbReference type="SUPFAM" id="SSF55785">
    <property type="entry name" value="PYP-like sensor domain (PAS domain)"/>
    <property type="match status" value="3"/>
</dbReference>
<dbReference type="Gene3D" id="3.30.450.20">
    <property type="entry name" value="PAS domain"/>
    <property type="match status" value="4"/>
</dbReference>
<dbReference type="InterPro" id="IPR036890">
    <property type="entry name" value="HATPase_C_sf"/>
</dbReference>
<protein>
    <recommendedName>
        <fullName evidence="2">histidine kinase</fullName>
        <ecNumber evidence="2">2.7.13.3</ecNumber>
    </recommendedName>
</protein>
<dbReference type="PROSITE" id="PS50113">
    <property type="entry name" value="PAC"/>
    <property type="match status" value="3"/>
</dbReference>
<accession>A0ABT6FB12</accession>
<keyword evidence="5" id="KW-0418">Kinase</keyword>
<dbReference type="PROSITE" id="PS50110">
    <property type="entry name" value="RESPONSE_REGULATORY"/>
    <property type="match status" value="1"/>
</dbReference>
<gene>
    <name evidence="12" type="ORF">PZE19_13400</name>
</gene>
<evidence type="ECO:0000256" key="4">
    <source>
        <dbReference type="ARBA" id="ARBA00022679"/>
    </source>
</evidence>
<dbReference type="InterPro" id="IPR003661">
    <property type="entry name" value="HisK_dim/P_dom"/>
</dbReference>
<dbReference type="CDD" id="cd17580">
    <property type="entry name" value="REC_2_DhkD-like"/>
    <property type="match status" value="1"/>
</dbReference>
<comment type="catalytic activity">
    <reaction evidence="1">
        <text>ATP + protein L-histidine = ADP + protein N-phospho-L-histidine.</text>
        <dbReference type="EC" id="2.7.13.3"/>
    </reaction>
</comment>
<proteinExistence type="predicted"/>
<dbReference type="Gene3D" id="3.30.565.10">
    <property type="entry name" value="Histidine kinase-like ATPase, C-terminal domain"/>
    <property type="match status" value="1"/>
</dbReference>
<dbReference type="NCBIfam" id="TIGR00229">
    <property type="entry name" value="sensory_box"/>
    <property type="match status" value="2"/>
</dbReference>
<dbReference type="SMART" id="SM00448">
    <property type="entry name" value="REC"/>
    <property type="match status" value="1"/>
</dbReference>
<reference evidence="12 13" key="1">
    <citation type="submission" date="2023-03" db="EMBL/GenBank/DDBJ databases">
        <title>Paludisphaera mucosa sp. nov. a novel planctomycete from northern fen.</title>
        <authorList>
            <person name="Ivanova A."/>
        </authorList>
    </citation>
    <scope>NUCLEOTIDE SEQUENCE [LARGE SCALE GENOMIC DNA]</scope>
    <source>
        <strain evidence="12 13">Pla2</strain>
    </source>
</reference>
<dbReference type="InterPro" id="IPR035965">
    <property type="entry name" value="PAS-like_dom_sf"/>
</dbReference>
<dbReference type="InterPro" id="IPR001789">
    <property type="entry name" value="Sig_transdc_resp-reg_receiver"/>
</dbReference>
<dbReference type="InterPro" id="IPR036097">
    <property type="entry name" value="HisK_dim/P_sf"/>
</dbReference>
<dbReference type="InterPro" id="IPR004358">
    <property type="entry name" value="Sig_transdc_His_kin-like_C"/>
</dbReference>
<evidence type="ECO:0000259" key="10">
    <source>
        <dbReference type="PROSITE" id="PS50112"/>
    </source>
</evidence>
<dbReference type="Pfam" id="PF02518">
    <property type="entry name" value="HATPase_c"/>
    <property type="match status" value="1"/>
</dbReference>
<keyword evidence="3 6" id="KW-0597">Phosphoprotein</keyword>
<dbReference type="SUPFAM" id="SSF52172">
    <property type="entry name" value="CheY-like"/>
    <property type="match status" value="1"/>
</dbReference>
<dbReference type="PROSITE" id="PS50112">
    <property type="entry name" value="PAS"/>
    <property type="match status" value="1"/>
</dbReference>
<feature type="domain" description="Histidine kinase" evidence="8">
    <location>
        <begin position="460"/>
        <end position="677"/>
    </location>
</feature>
<dbReference type="SUPFAM" id="SSF55874">
    <property type="entry name" value="ATPase domain of HSP90 chaperone/DNA topoisomerase II/histidine kinase"/>
    <property type="match status" value="1"/>
</dbReference>
<dbReference type="InterPro" id="IPR005467">
    <property type="entry name" value="His_kinase_dom"/>
</dbReference>
<dbReference type="RefSeq" id="WP_277861130.1">
    <property type="nucleotide sequence ID" value="NZ_JARRAG010000002.1"/>
</dbReference>
<dbReference type="SUPFAM" id="SSF47384">
    <property type="entry name" value="Homodimeric domain of signal transducing histidine kinase"/>
    <property type="match status" value="1"/>
</dbReference>
<feature type="coiled-coil region" evidence="7">
    <location>
        <begin position="293"/>
        <end position="327"/>
    </location>
</feature>
<dbReference type="InterPro" id="IPR013656">
    <property type="entry name" value="PAS_4"/>
</dbReference>
<evidence type="ECO:0000259" key="9">
    <source>
        <dbReference type="PROSITE" id="PS50110"/>
    </source>
</evidence>
<evidence type="ECO:0000313" key="13">
    <source>
        <dbReference type="Proteomes" id="UP001216907"/>
    </source>
</evidence>
<feature type="domain" description="PAC" evidence="11">
    <location>
        <begin position="391"/>
        <end position="442"/>
    </location>
</feature>
<organism evidence="12 13">
    <name type="scientific">Paludisphaera mucosa</name>
    <dbReference type="NCBI Taxonomy" id="3030827"/>
    <lineage>
        <taxon>Bacteria</taxon>
        <taxon>Pseudomonadati</taxon>
        <taxon>Planctomycetota</taxon>
        <taxon>Planctomycetia</taxon>
        <taxon>Isosphaerales</taxon>
        <taxon>Isosphaeraceae</taxon>
        <taxon>Paludisphaera</taxon>
    </lineage>
</organism>
<dbReference type="CDD" id="cd00130">
    <property type="entry name" value="PAS"/>
    <property type="match status" value="1"/>
</dbReference>
<keyword evidence="4" id="KW-0808">Transferase</keyword>
<dbReference type="InterPro" id="IPR001610">
    <property type="entry name" value="PAC"/>
</dbReference>
<feature type="domain" description="PAC" evidence="11">
    <location>
        <begin position="133"/>
        <end position="185"/>
    </location>
</feature>
<dbReference type="SMART" id="SM00388">
    <property type="entry name" value="HisKA"/>
    <property type="match status" value="1"/>
</dbReference>
<dbReference type="Proteomes" id="UP001216907">
    <property type="component" value="Unassembled WGS sequence"/>
</dbReference>
<sequence length="815" mass="89995">MTEHPGLAPDFQALFEAVPTPSLLVRPDDRFTIVAVNASYLRATRATRESLVGRGLFEAFADDREHPGATDGRDLRASLDRVLATRAPDHMAVRRRDVPRPGGGFEERHWSPLNAPVLSAEGAVAHILHQLEDVTEVVRLRREAGERDVDASAAPIVDDDGRNAGVVVTYHDAGEGRRAEETTSRSEQRFRALVTASSDVMYRMSPDWSEMQPLDGRGLVASSDAPLRDWMQRNLPASEHALVRGAIREAVSARRMFELEHRVVRADGSIGWTYSRAVPILDAGGEVVEWFGVASDVTARKQAEEENDRLEAEAERQRRIYEAALSNTPDLVYVFGLDHRFLYANEALLQMWGRTREDALGKNCLELGYEPWHAEMHDGEIERVAATRRPIRGEVPFAGTNGRRIYDYIFVPVIGKDGRVVAVAGTTRDVTERRQAEQEIREQAERLRENDRRKDEFLAMLAHELRNPLSAIGNAVTLTTRSGLQEHIGWSMGVVTRQMRHLTRLIDDLLDVSRINRGKIELRRELVDLTSILAAAAATAKPSMEERGHTLEVATSHGGLWADVDPTRIEQVVVNLLSNAAKYSENGGLIALRARNEGDEVVVSVRDRGVGIPPETLPQMFELFAQGDRSLARSEGGLGIGLTVVKKLVEMHGGTVDARSEGRGKGSEFTIRLPRAARPVAAAPEGTAPAEGGRIPSRILVVEDNVDAAWGMAQLLKLLGHDVAVAHDGPQGIEKAKEHRPEFVLLDIGLPGMDGYEVASRLRREPSCKDAVIIAISGYGRDEDRRRSKEAGFDHHLIKPLDHDVLITLLAAPGR</sequence>
<dbReference type="Gene3D" id="3.40.50.2300">
    <property type="match status" value="1"/>
</dbReference>
<evidence type="ECO:0000313" key="12">
    <source>
        <dbReference type="EMBL" id="MDG3004778.1"/>
    </source>
</evidence>
<dbReference type="Pfam" id="PF08448">
    <property type="entry name" value="PAS_4"/>
    <property type="match status" value="3"/>
</dbReference>
<feature type="domain" description="PAC" evidence="11">
    <location>
        <begin position="257"/>
        <end position="309"/>
    </location>
</feature>
<dbReference type="PANTHER" id="PTHR43047:SF72">
    <property type="entry name" value="OSMOSENSING HISTIDINE PROTEIN KINASE SLN1"/>
    <property type="match status" value="1"/>
</dbReference>
<dbReference type="InterPro" id="IPR000700">
    <property type="entry name" value="PAS-assoc_C"/>
</dbReference>
<dbReference type="EC" id="2.7.13.3" evidence="2"/>
<feature type="domain" description="PAS" evidence="10">
    <location>
        <begin position="317"/>
        <end position="365"/>
    </location>
</feature>
<dbReference type="Gene3D" id="1.10.287.130">
    <property type="match status" value="1"/>
</dbReference>
<name>A0ABT6FB12_9BACT</name>
<dbReference type="CDD" id="cd00082">
    <property type="entry name" value="HisKA"/>
    <property type="match status" value="1"/>
</dbReference>